<dbReference type="InterPro" id="IPR013783">
    <property type="entry name" value="Ig-like_fold"/>
</dbReference>
<sequence length="534" mass="53969">MSHRRLIATAAMLAAGLVLIPATAQAAGPAPVPRSSDAEALSKSSAFRTFSSPAGPSVRPRTAAGALSVDLEAYGISGRGIELAADLGGAPAGTSVSIAWGDGSVSTATSGLVEGGHNVASAQHSYPKLGSYTITVTAGSGGTTASNSVEVTTAGSHYTPYGPTRLMDTRERGKVQGWSSVKLRIGGNGGIPAGVTAVVLNVTVTEAESAGFLTAFPYGGNRPATSNVNFTAGQTVPNMVIVPVGADGSVQLYNGSGGAVQMIADVSGYFTQSVSSGYTPVPPARLVDTRDGLGAPRGQIAGRGSIPVQVAGVGRLPGAGITAVALNVTATESRNQGFLTVHPSGTARPNASNLNFGTGQTIANSVVVPVGSDGKIQVFNGSGDPADVIVDVVGYYSADGNSSYLPIDPERLADTRTAEWSSTPVPGGGYLPLALGDGMPGVTGFVLNTTVTGTRSAGFLTVAPDPNSLAQYQDRTAVWPDRPTVSSLNWQRPGATVPNLVQAVPGPYGIVDFWNAGGGDADLVVDMFGYYDKS</sequence>
<name>A0A7W7SC68_9ACTN</name>
<evidence type="ECO:0000256" key="1">
    <source>
        <dbReference type="SAM" id="SignalP"/>
    </source>
</evidence>
<evidence type="ECO:0000313" key="3">
    <source>
        <dbReference type="EMBL" id="MBB4947793.1"/>
    </source>
</evidence>
<dbReference type="AlphaFoldDB" id="A0A7W7SC68"/>
<keyword evidence="1" id="KW-0732">Signal</keyword>
<dbReference type="PROSITE" id="PS50093">
    <property type="entry name" value="PKD"/>
    <property type="match status" value="1"/>
</dbReference>
<protein>
    <recommendedName>
        <fullName evidence="2">PKD domain-containing protein</fullName>
    </recommendedName>
</protein>
<feature type="signal peptide" evidence="1">
    <location>
        <begin position="1"/>
        <end position="26"/>
    </location>
</feature>
<evidence type="ECO:0000259" key="2">
    <source>
        <dbReference type="PROSITE" id="PS50093"/>
    </source>
</evidence>
<keyword evidence="4" id="KW-1185">Reference proteome</keyword>
<comment type="caution">
    <text evidence="3">The sequence shown here is derived from an EMBL/GenBank/DDBJ whole genome shotgun (WGS) entry which is preliminary data.</text>
</comment>
<gene>
    <name evidence="3" type="ORF">F4556_003328</name>
</gene>
<organism evidence="3 4">
    <name type="scientific">Kitasatospora gansuensis</name>
    <dbReference type="NCBI Taxonomy" id="258050"/>
    <lineage>
        <taxon>Bacteria</taxon>
        <taxon>Bacillati</taxon>
        <taxon>Actinomycetota</taxon>
        <taxon>Actinomycetes</taxon>
        <taxon>Kitasatosporales</taxon>
        <taxon>Streptomycetaceae</taxon>
        <taxon>Kitasatospora</taxon>
    </lineage>
</organism>
<dbReference type="RefSeq" id="WP_184916299.1">
    <property type="nucleotide sequence ID" value="NZ_JACHJR010000001.1"/>
</dbReference>
<accession>A0A7W7SC68</accession>
<feature type="domain" description="PKD" evidence="2">
    <location>
        <begin position="64"/>
        <end position="152"/>
    </location>
</feature>
<reference evidence="3 4" key="1">
    <citation type="submission" date="2020-08" db="EMBL/GenBank/DDBJ databases">
        <title>Sequencing the genomes of 1000 actinobacteria strains.</title>
        <authorList>
            <person name="Klenk H.-P."/>
        </authorList>
    </citation>
    <scope>NUCLEOTIDE SEQUENCE [LARGE SCALE GENOMIC DNA]</scope>
    <source>
        <strain evidence="3 4">DSM 44786</strain>
    </source>
</reference>
<dbReference type="EMBL" id="JACHJR010000001">
    <property type="protein sequence ID" value="MBB4947793.1"/>
    <property type="molecule type" value="Genomic_DNA"/>
</dbReference>
<evidence type="ECO:0000313" key="4">
    <source>
        <dbReference type="Proteomes" id="UP000573327"/>
    </source>
</evidence>
<dbReference type="Gene3D" id="2.60.40.10">
    <property type="entry name" value="Immunoglobulins"/>
    <property type="match status" value="1"/>
</dbReference>
<dbReference type="GO" id="GO:0005975">
    <property type="term" value="P:carbohydrate metabolic process"/>
    <property type="evidence" value="ECO:0007669"/>
    <property type="project" value="UniProtKB-ARBA"/>
</dbReference>
<dbReference type="InterPro" id="IPR000601">
    <property type="entry name" value="PKD_dom"/>
</dbReference>
<proteinExistence type="predicted"/>
<dbReference type="Proteomes" id="UP000573327">
    <property type="component" value="Unassembled WGS sequence"/>
</dbReference>
<feature type="chain" id="PRO_5031223516" description="PKD domain-containing protein" evidence="1">
    <location>
        <begin position="27"/>
        <end position="534"/>
    </location>
</feature>